<dbReference type="KEGG" id="vg:13994511"/>
<keyword evidence="1" id="KW-0812">Transmembrane</keyword>
<gene>
    <name evidence="2" type="ORF">ACG-M12_0027</name>
</gene>
<accession>K4FCC8</accession>
<feature type="transmembrane region" description="Helical" evidence="1">
    <location>
        <begin position="7"/>
        <end position="27"/>
    </location>
</feature>
<dbReference type="Proteomes" id="UP000009212">
    <property type="component" value="Segment"/>
</dbReference>
<reference evidence="3" key="1">
    <citation type="submission" date="2011-11" db="EMBL/GenBank/DDBJ databases">
        <authorList>
            <person name="Chibeu A."/>
            <person name="Kropinski A.M."/>
        </authorList>
    </citation>
    <scope>NUCLEOTIDE SEQUENCE [LARGE SCALE GENOMIC DNA]</scope>
</reference>
<evidence type="ECO:0000256" key="1">
    <source>
        <dbReference type="SAM" id="Phobius"/>
    </source>
</evidence>
<protein>
    <submittedName>
        <fullName evidence="2">Uncharacterized protein</fullName>
    </submittedName>
</protein>
<sequence length="88" mass="9456">MNSKLEVLSALRGPICVAALVAFYAAVQIINPTRAETANSDAAKYNSVFSEHKAICEKASGSKIDQVLKYGKEICVDIAHDIAKESTK</sequence>
<name>K4FCC8_9CAUD</name>
<dbReference type="EMBL" id="JN986845">
    <property type="protein sequence ID" value="AFH19908.1"/>
    <property type="molecule type" value="Genomic_DNA"/>
</dbReference>
<organism evidence="2 3">
    <name type="scientific">Escherichia phage vB_EcoS_ACG-M12</name>
    <dbReference type="NCBI Taxonomy" id="1141140"/>
    <lineage>
        <taxon>Viruses</taxon>
        <taxon>Duplodnaviria</taxon>
        <taxon>Heunggongvirae</taxon>
        <taxon>Uroviricota</taxon>
        <taxon>Caudoviricetes</taxon>
        <taxon>Drexlerviridae</taxon>
        <taxon>Braunvirinae</taxon>
        <taxon>Guelphvirus</taxon>
        <taxon>Guelphvirus ACGM12</taxon>
    </lineage>
</organism>
<proteinExistence type="predicted"/>
<dbReference type="RefSeq" id="YP_006987845.1">
    <property type="nucleotide sequence ID" value="NC_019404.1"/>
</dbReference>
<evidence type="ECO:0000313" key="2">
    <source>
        <dbReference type="EMBL" id="AFH19908.1"/>
    </source>
</evidence>
<keyword evidence="1" id="KW-0472">Membrane</keyword>
<keyword evidence="3" id="KW-1185">Reference proteome</keyword>
<keyword evidence="1" id="KW-1133">Transmembrane helix</keyword>
<evidence type="ECO:0000313" key="3">
    <source>
        <dbReference type="Proteomes" id="UP000009212"/>
    </source>
</evidence>
<dbReference type="GeneID" id="13994511"/>